<sequence length="53" mass="5953">EPPTPCPTLVSIDDIMHVYVDFHPILSTSSPDDALGLLISMYSIFELSFDKKR</sequence>
<reference evidence="1" key="1">
    <citation type="submission" date="2021-02" db="EMBL/GenBank/DDBJ databases">
        <authorList>
            <person name="Nowell W R."/>
        </authorList>
    </citation>
    <scope>NUCLEOTIDE SEQUENCE</scope>
</reference>
<feature type="non-terminal residue" evidence="1">
    <location>
        <position position="1"/>
    </location>
</feature>
<organism evidence="1 2">
    <name type="scientific">Rotaria sordida</name>
    <dbReference type="NCBI Taxonomy" id="392033"/>
    <lineage>
        <taxon>Eukaryota</taxon>
        <taxon>Metazoa</taxon>
        <taxon>Spiralia</taxon>
        <taxon>Gnathifera</taxon>
        <taxon>Rotifera</taxon>
        <taxon>Eurotatoria</taxon>
        <taxon>Bdelloidea</taxon>
        <taxon>Philodinida</taxon>
        <taxon>Philodinidae</taxon>
        <taxon>Rotaria</taxon>
    </lineage>
</organism>
<dbReference type="AlphaFoldDB" id="A0A815WUW2"/>
<evidence type="ECO:0000313" key="2">
    <source>
        <dbReference type="Proteomes" id="UP000663864"/>
    </source>
</evidence>
<name>A0A815WUW2_9BILA</name>
<dbReference type="Proteomes" id="UP000663864">
    <property type="component" value="Unassembled WGS sequence"/>
</dbReference>
<protein>
    <submittedName>
        <fullName evidence="1">Uncharacterized protein</fullName>
    </submittedName>
</protein>
<gene>
    <name evidence="1" type="ORF">ZHD862_LOCUS39196</name>
</gene>
<evidence type="ECO:0000313" key="1">
    <source>
        <dbReference type="EMBL" id="CAF1545434.1"/>
    </source>
</evidence>
<comment type="caution">
    <text evidence="1">The sequence shown here is derived from an EMBL/GenBank/DDBJ whole genome shotgun (WGS) entry which is preliminary data.</text>
</comment>
<proteinExistence type="predicted"/>
<dbReference type="EMBL" id="CAJNOT010015078">
    <property type="protein sequence ID" value="CAF1545434.1"/>
    <property type="molecule type" value="Genomic_DNA"/>
</dbReference>
<accession>A0A815WUW2</accession>